<protein>
    <submittedName>
        <fullName evidence="1">Uncharacterized protein</fullName>
    </submittedName>
</protein>
<gene>
    <name evidence="1" type="ORF">NC653_028653</name>
</gene>
<proteinExistence type="predicted"/>
<comment type="caution">
    <text evidence="1">The sequence shown here is derived from an EMBL/GenBank/DDBJ whole genome shotgun (WGS) entry which is preliminary data.</text>
</comment>
<name>A0AAD6Q3M3_9ROSI</name>
<dbReference type="AlphaFoldDB" id="A0AAD6Q3M3"/>
<evidence type="ECO:0000313" key="2">
    <source>
        <dbReference type="Proteomes" id="UP001164929"/>
    </source>
</evidence>
<evidence type="ECO:0000313" key="1">
    <source>
        <dbReference type="EMBL" id="KAJ6976565.1"/>
    </source>
</evidence>
<dbReference type="Proteomes" id="UP001164929">
    <property type="component" value="Chromosome 12"/>
</dbReference>
<sequence length="95" mass="10927">MREQHGLCKDFLVAIGLKKEKKGRDVVYEIREMKYKAKREEGKEEEGNDGVENRRVEGKGGDGLREIWIGKCIEIKDLKKNKCYGGRKGKGEVKE</sequence>
<organism evidence="1 2">
    <name type="scientific">Populus alba x Populus x berolinensis</name>
    <dbReference type="NCBI Taxonomy" id="444605"/>
    <lineage>
        <taxon>Eukaryota</taxon>
        <taxon>Viridiplantae</taxon>
        <taxon>Streptophyta</taxon>
        <taxon>Embryophyta</taxon>
        <taxon>Tracheophyta</taxon>
        <taxon>Spermatophyta</taxon>
        <taxon>Magnoliopsida</taxon>
        <taxon>eudicotyledons</taxon>
        <taxon>Gunneridae</taxon>
        <taxon>Pentapetalae</taxon>
        <taxon>rosids</taxon>
        <taxon>fabids</taxon>
        <taxon>Malpighiales</taxon>
        <taxon>Salicaceae</taxon>
        <taxon>Saliceae</taxon>
        <taxon>Populus</taxon>
    </lineage>
</organism>
<reference evidence="1" key="1">
    <citation type="journal article" date="2023" name="Mol. Ecol. Resour.">
        <title>Chromosome-level genome assembly of a triploid poplar Populus alba 'Berolinensis'.</title>
        <authorList>
            <person name="Chen S."/>
            <person name="Yu Y."/>
            <person name="Wang X."/>
            <person name="Wang S."/>
            <person name="Zhang T."/>
            <person name="Zhou Y."/>
            <person name="He R."/>
            <person name="Meng N."/>
            <person name="Wang Y."/>
            <person name="Liu W."/>
            <person name="Liu Z."/>
            <person name="Liu J."/>
            <person name="Guo Q."/>
            <person name="Huang H."/>
            <person name="Sederoff R.R."/>
            <person name="Wang G."/>
            <person name="Qu G."/>
            <person name="Chen S."/>
        </authorList>
    </citation>
    <scope>NUCLEOTIDE SEQUENCE</scope>
    <source>
        <strain evidence="1">SC-2020</strain>
    </source>
</reference>
<dbReference type="EMBL" id="JAQIZT010000012">
    <property type="protein sequence ID" value="KAJ6976565.1"/>
    <property type="molecule type" value="Genomic_DNA"/>
</dbReference>
<accession>A0AAD6Q3M3</accession>
<keyword evidence="2" id="KW-1185">Reference proteome</keyword>